<feature type="compositionally biased region" description="Polar residues" evidence="1">
    <location>
        <begin position="50"/>
        <end position="61"/>
    </location>
</feature>
<evidence type="ECO:0000256" key="1">
    <source>
        <dbReference type="SAM" id="MobiDB-lite"/>
    </source>
</evidence>
<feature type="compositionally biased region" description="Low complexity" evidence="1">
    <location>
        <begin position="222"/>
        <end position="241"/>
    </location>
</feature>
<comment type="caution">
    <text evidence="2">The sequence shown here is derived from an EMBL/GenBank/DDBJ whole genome shotgun (WGS) entry which is preliminary data.</text>
</comment>
<keyword evidence="3" id="KW-1185">Reference proteome</keyword>
<dbReference type="AlphaFoldDB" id="A0AAE0GHS6"/>
<feature type="region of interest" description="Disordered" evidence="1">
    <location>
        <begin position="178"/>
        <end position="197"/>
    </location>
</feature>
<dbReference type="EMBL" id="LGRX02005545">
    <property type="protein sequence ID" value="KAK3278247.1"/>
    <property type="molecule type" value="Genomic_DNA"/>
</dbReference>
<evidence type="ECO:0000313" key="2">
    <source>
        <dbReference type="EMBL" id="KAK3278247.1"/>
    </source>
</evidence>
<feature type="region of interest" description="Disordered" evidence="1">
    <location>
        <begin position="210"/>
        <end position="250"/>
    </location>
</feature>
<gene>
    <name evidence="2" type="ORF">CYMTET_13802</name>
</gene>
<dbReference type="Proteomes" id="UP001190700">
    <property type="component" value="Unassembled WGS sequence"/>
</dbReference>
<protein>
    <submittedName>
        <fullName evidence="2">Uncharacterized protein</fullName>
    </submittedName>
</protein>
<proteinExistence type="predicted"/>
<evidence type="ECO:0000313" key="3">
    <source>
        <dbReference type="Proteomes" id="UP001190700"/>
    </source>
</evidence>
<feature type="region of interest" description="Disordered" evidence="1">
    <location>
        <begin position="50"/>
        <end position="90"/>
    </location>
</feature>
<organism evidence="2 3">
    <name type="scientific">Cymbomonas tetramitiformis</name>
    <dbReference type="NCBI Taxonomy" id="36881"/>
    <lineage>
        <taxon>Eukaryota</taxon>
        <taxon>Viridiplantae</taxon>
        <taxon>Chlorophyta</taxon>
        <taxon>Pyramimonadophyceae</taxon>
        <taxon>Pyramimonadales</taxon>
        <taxon>Pyramimonadaceae</taxon>
        <taxon>Cymbomonas</taxon>
    </lineage>
</organism>
<name>A0AAE0GHS6_9CHLO</name>
<reference evidence="2 3" key="1">
    <citation type="journal article" date="2015" name="Genome Biol. Evol.">
        <title>Comparative Genomics of a Bacterivorous Green Alga Reveals Evolutionary Causalities and Consequences of Phago-Mixotrophic Mode of Nutrition.</title>
        <authorList>
            <person name="Burns J.A."/>
            <person name="Paasch A."/>
            <person name="Narechania A."/>
            <person name="Kim E."/>
        </authorList>
    </citation>
    <scope>NUCLEOTIDE SEQUENCE [LARGE SCALE GENOMIC DNA]</scope>
    <source>
        <strain evidence="2 3">PLY_AMNH</strain>
    </source>
</reference>
<sequence>MVMRLKELLRPKVEKGVGLTRIKLEANKFFEHSRHLRVPVVPEGEVLALPSTQSASPQHVSATPAPRRVQNATTLSNSQKPPSPPNPQNLYSVPVINPPTLKVKVPTVLEPNATSTAPAAGERDVRKVITKIMLEEEDDDDGLGVFTSSNLTTPVTGALASSEEGAAELEDYGSDRLEARSCHSRSSNKRGNGTVNEDVQKRMQERMNDFEGFSSGTHSGVSTPASATSGFSSGSGTVVSGGRKKRLIIS</sequence>
<accession>A0AAE0GHS6</accession>